<name>A0AAN7XU41_ELEMC</name>
<feature type="compositionally biased region" description="Polar residues" evidence="1">
    <location>
        <begin position="355"/>
        <end position="370"/>
    </location>
</feature>
<keyword evidence="3" id="KW-1185">Reference proteome</keyword>
<feature type="compositionally biased region" description="Basic and acidic residues" evidence="1">
    <location>
        <begin position="105"/>
        <end position="114"/>
    </location>
</feature>
<feature type="region of interest" description="Disordered" evidence="1">
    <location>
        <begin position="485"/>
        <end position="521"/>
    </location>
</feature>
<proteinExistence type="predicted"/>
<feature type="compositionally biased region" description="Polar residues" evidence="1">
    <location>
        <begin position="127"/>
        <end position="138"/>
    </location>
</feature>
<feature type="compositionally biased region" description="Acidic residues" evidence="1">
    <location>
        <begin position="440"/>
        <end position="452"/>
    </location>
</feature>
<dbReference type="AlphaFoldDB" id="A0AAN7XU41"/>
<reference evidence="2 3" key="2">
    <citation type="journal article" date="2023" name="Mol. Biol. Evol.">
        <title>Genomics of Secondarily Temperate Adaptation in the Only Non-Antarctic Icefish.</title>
        <authorList>
            <person name="Rivera-Colon A.G."/>
            <person name="Rayamajhi N."/>
            <person name="Minhas B.F."/>
            <person name="Madrigal G."/>
            <person name="Bilyk K.T."/>
            <person name="Yoon V."/>
            <person name="Hune M."/>
            <person name="Gregory S."/>
            <person name="Cheng C.H.C."/>
            <person name="Catchen J.M."/>
        </authorList>
    </citation>
    <scope>NUCLEOTIDE SEQUENCE [LARGE SCALE GENOMIC DNA]</scope>
    <source>
        <strain evidence="2">JMC-PN-2008</strain>
    </source>
</reference>
<dbReference type="EMBL" id="JAUZQC010000008">
    <property type="protein sequence ID" value="KAK5866979.1"/>
    <property type="molecule type" value="Genomic_DNA"/>
</dbReference>
<feature type="compositionally biased region" description="Low complexity" evidence="1">
    <location>
        <begin position="274"/>
        <end position="289"/>
    </location>
</feature>
<reference evidence="2 3" key="1">
    <citation type="journal article" date="2023" name="Genes (Basel)">
        <title>Chromosome-Level Genome Assembly and Circadian Gene Repertoire of the Patagonia Blennie Eleginops maclovinus-The Closest Ancestral Proxy of Antarctic Cryonotothenioids.</title>
        <authorList>
            <person name="Cheng C.C."/>
            <person name="Rivera-Colon A.G."/>
            <person name="Minhas B.F."/>
            <person name="Wilson L."/>
            <person name="Rayamajhi N."/>
            <person name="Vargas-Chacoff L."/>
            <person name="Catchen J.M."/>
        </authorList>
    </citation>
    <scope>NUCLEOTIDE SEQUENCE [LARGE SCALE GENOMIC DNA]</scope>
    <source>
        <strain evidence="2">JMC-PN-2008</strain>
    </source>
</reference>
<feature type="compositionally biased region" description="Low complexity" evidence="1">
    <location>
        <begin position="485"/>
        <end position="501"/>
    </location>
</feature>
<feature type="compositionally biased region" description="Basic and acidic residues" evidence="1">
    <location>
        <begin position="61"/>
        <end position="82"/>
    </location>
</feature>
<sequence length="557" mass="59923">MCRRSSGDSAMLAELEDSNKKSPLAESSVLKEDKDSQPTAGEASSSDKQDVSKMPQSPETKPLKEDDATTSKLPETKSEDVGKTASSPDPHKMDESHLTSSDLPKLPETKKELLSPEPTTKRRLSSAEDTSYEALQTTKGDDDKESLSPSFLKKDACQPMSTSTLTASFLPPAHSESEPLSRPSLPLSGSYADIGQNRSGGYSEHFYSEDSQPSLKEDKKETSDASQLSKLSDDKYYSQEESLDERQSLDITAKHKETASSPCTYTTLTYSTSTFSSTSYSYSSSASTSGPSKESGDKAKTISGSTVPLAKEETSVRAESSSSCFGGFQRDEYMEVTTKPTTKVFLPSQFDETKTSSSVLSTTAKQTVDESGSAKPETDTKSSTDSFYMLETRMTTSAAAPSLQSIEQVKVSEGLSSAEACFDVSPLQRADSSDKVYQDSSEEEEPVTLEMEDSTLPCRIGCQTIKVAGQEQSFSSITESYVVDSTTHTTETKTITSTSVSKPETSQQTASLPSLSDSGASITTCATTEVSKTMEVKEEKTNAAIAPLKEDANGVRE</sequence>
<accession>A0AAN7XU41</accession>
<feature type="compositionally biased region" description="Basic and acidic residues" evidence="1">
    <location>
        <begin position="139"/>
        <end position="156"/>
    </location>
</feature>
<evidence type="ECO:0000256" key="1">
    <source>
        <dbReference type="SAM" id="MobiDB-lite"/>
    </source>
</evidence>
<protein>
    <submittedName>
        <fullName evidence="2">Uncharacterized protein</fullName>
    </submittedName>
</protein>
<comment type="caution">
    <text evidence="2">The sequence shown here is derived from an EMBL/GenBank/DDBJ whole genome shotgun (WGS) entry which is preliminary data.</text>
</comment>
<feature type="compositionally biased region" description="Basic and acidic residues" evidence="1">
    <location>
        <begin position="231"/>
        <end position="258"/>
    </location>
</feature>
<evidence type="ECO:0000313" key="3">
    <source>
        <dbReference type="Proteomes" id="UP001346869"/>
    </source>
</evidence>
<feature type="compositionally biased region" description="Polar residues" evidence="1">
    <location>
        <begin position="502"/>
        <end position="521"/>
    </location>
</feature>
<gene>
    <name evidence="2" type="ORF">PBY51_011506</name>
</gene>
<feature type="region of interest" description="Disordered" evidence="1">
    <location>
        <begin position="432"/>
        <end position="452"/>
    </location>
</feature>
<feature type="region of interest" description="Disordered" evidence="1">
    <location>
        <begin position="274"/>
        <end position="323"/>
    </location>
</feature>
<dbReference type="Proteomes" id="UP001346869">
    <property type="component" value="Unassembled WGS sequence"/>
</dbReference>
<feature type="region of interest" description="Disordered" evidence="1">
    <location>
        <begin position="354"/>
        <end position="385"/>
    </location>
</feature>
<feature type="compositionally biased region" description="Low complexity" evidence="1">
    <location>
        <begin position="178"/>
        <end position="190"/>
    </location>
</feature>
<feature type="region of interest" description="Disordered" evidence="1">
    <location>
        <begin position="1"/>
        <end position="260"/>
    </location>
</feature>
<evidence type="ECO:0000313" key="2">
    <source>
        <dbReference type="EMBL" id="KAK5866979.1"/>
    </source>
</evidence>
<organism evidence="2 3">
    <name type="scientific">Eleginops maclovinus</name>
    <name type="common">Patagonian blennie</name>
    <name type="synonym">Eleginus maclovinus</name>
    <dbReference type="NCBI Taxonomy" id="56733"/>
    <lineage>
        <taxon>Eukaryota</taxon>
        <taxon>Metazoa</taxon>
        <taxon>Chordata</taxon>
        <taxon>Craniata</taxon>
        <taxon>Vertebrata</taxon>
        <taxon>Euteleostomi</taxon>
        <taxon>Actinopterygii</taxon>
        <taxon>Neopterygii</taxon>
        <taxon>Teleostei</taxon>
        <taxon>Neoteleostei</taxon>
        <taxon>Acanthomorphata</taxon>
        <taxon>Eupercaria</taxon>
        <taxon>Perciformes</taxon>
        <taxon>Notothenioidei</taxon>
        <taxon>Eleginopidae</taxon>
        <taxon>Eleginops</taxon>
    </lineage>
</organism>